<reference evidence="1 2" key="1">
    <citation type="submission" date="2018-08" db="EMBL/GenBank/DDBJ databases">
        <title>Isolation, diversity and antifungal activity of Actinobacteria from wheat.</title>
        <authorList>
            <person name="Han C."/>
        </authorList>
    </citation>
    <scope>NUCLEOTIDE SEQUENCE [LARGE SCALE GENOMIC DNA]</scope>
    <source>
        <strain evidence="1 2">NEAU-YY421</strain>
    </source>
</reference>
<dbReference type="Proteomes" id="UP000263094">
    <property type="component" value="Unassembled WGS sequence"/>
</dbReference>
<gene>
    <name evidence="1" type="ORF">DY218_12615</name>
</gene>
<name>A0A372M6D5_9ACTN</name>
<dbReference type="EMBL" id="QUAK01000068">
    <property type="protein sequence ID" value="RFU86401.1"/>
    <property type="molecule type" value="Genomic_DNA"/>
</dbReference>
<sequence length="59" mass="6450">MCTVVRIGASSAARITGYIAKGTAVRGYLRCVNDVGHVWYEITGNELDEDPRFVFSGNL</sequence>
<proteinExistence type="predicted"/>
<dbReference type="RefSeq" id="WP_128556064.1">
    <property type="nucleotide sequence ID" value="NZ_QUAK01000068.1"/>
</dbReference>
<evidence type="ECO:0000313" key="1">
    <source>
        <dbReference type="EMBL" id="RFU86401.1"/>
    </source>
</evidence>
<dbReference type="OrthoDB" id="4264348at2"/>
<evidence type="ECO:0008006" key="3">
    <source>
        <dbReference type="Google" id="ProtNLM"/>
    </source>
</evidence>
<keyword evidence="2" id="KW-1185">Reference proteome</keyword>
<comment type="caution">
    <text evidence="1">The sequence shown here is derived from an EMBL/GenBank/DDBJ whole genome shotgun (WGS) entry which is preliminary data.</text>
</comment>
<dbReference type="AlphaFoldDB" id="A0A372M6D5"/>
<evidence type="ECO:0000313" key="2">
    <source>
        <dbReference type="Proteomes" id="UP000263094"/>
    </source>
</evidence>
<accession>A0A372M6D5</accession>
<protein>
    <recommendedName>
        <fullName evidence="3">SH3 domain-containing protein</fullName>
    </recommendedName>
</protein>
<organism evidence="1 2">
    <name type="scientific">Streptomyces triticagri</name>
    <dbReference type="NCBI Taxonomy" id="2293568"/>
    <lineage>
        <taxon>Bacteria</taxon>
        <taxon>Bacillati</taxon>
        <taxon>Actinomycetota</taxon>
        <taxon>Actinomycetes</taxon>
        <taxon>Kitasatosporales</taxon>
        <taxon>Streptomycetaceae</taxon>
        <taxon>Streptomyces</taxon>
    </lineage>
</organism>